<dbReference type="Gene3D" id="1.10.10.10">
    <property type="entry name" value="Winged helix-like DNA-binding domain superfamily/Winged helix DNA-binding domain"/>
    <property type="match status" value="1"/>
</dbReference>
<dbReference type="AlphaFoldDB" id="A0A409VE90"/>
<keyword evidence="14 15" id="KW-0539">Nucleus</keyword>
<evidence type="ECO:0000256" key="15">
    <source>
        <dbReference type="RuleBase" id="RU368018"/>
    </source>
</evidence>
<dbReference type="FunCoup" id="A0A409VE90">
    <property type="interactions" value="108"/>
</dbReference>
<dbReference type="InterPro" id="IPR011513">
    <property type="entry name" value="Nse1"/>
</dbReference>
<reference evidence="18 19" key="1">
    <citation type="journal article" date="2018" name="Evol. Lett.">
        <title>Horizontal gene cluster transfer increased hallucinogenic mushroom diversity.</title>
        <authorList>
            <person name="Reynolds H.T."/>
            <person name="Vijayakumar V."/>
            <person name="Gluck-Thaler E."/>
            <person name="Korotkin H.B."/>
            <person name="Matheny P.B."/>
            <person name="Slot J.C."/>
        </authorList>
    </citation>
    <scope>NUCLEOTIDE SEQUENCE [LARGE SCALE GENOMIC DNA]</scope>
    <source>
        <strain evidence="18 19">2629</strain>
    </source>
</reference>
<name>A0A409VE90_9AGAR</name>
<comment type="similarity">
    <text evidence="3 15">Belongs to the NSE1 family.</text>
</comment>
<keyword evidence="7 15" id="KW-0479">Metal-binding</keyword>
<dbReference type="GO" id="GO:0030915">
    <property type="term" value="C:Smc5-Smc6 complex"/>
    <property type="evidence" value="ECO:0007669"/>
    <property type="project" value="UniProtKB-UniRule"/>
</dbReference>
<dbReference type="FunFam" id="1.10.10.10:FF:000270">
    <property type="entry name" value="Non-structural maintenance of chromosomes element 1 homolog"/>
    <property type="match status" value="1"/>
</dbReference>
<evidence type="ECO:0000256" key="5">
    <source>
        <dbReference type="ARBA" id="ARBA00019422"/>
    </source>
</evidence>
<evidence type="ECO:0000256" key="14">
    <source>
        <dbReference type="ARBA" id="ARBA00023242"/>
    </source>
</evidence>
<dbReference type="OrthoDB" id="185455at2759"/>
<evidence type="ECO:0000259" key="17">
    <source>
        <dbReference type="Pfam" id="PF08746"/>
    </source>
</evidence>
<dbReference type="Proteomes" id="UP000284842">
    <property type="component" value="Unassembled WGS sequence"/>
</dbReference>
<dbReference type="Pfam" id="PF07574">
    <property type="entry name" value="SMC_Nse1"/>
    <property type="match status" value="1"/>
</dbReference>
<dbReference type="InterPro" id="IPR014857">
    <property type="entry name" value="Nse1_RING_C4HC3-type"/>
</dbReference>
<keyword evidence="13 15" id="KW-0234">DNA repair</keyword>
<evidence type="ECO:0000256" key="9">
    <source>
        <dbReference type="ARBA" id="ARBA00022771"/>
    </source>
</evidence>
<dbReference type="GO" id="GO:0008270">
    <property type="term" value="F:zinc ion binding"/>
    <property type="evidence" value="ECO:0007669"/>
    <property type="project" value="UniProtKB-KW"/>
</dbReference>
<organism evidence="18 19">
    <name type="scientific">Panaeolus cyanescens</name>
    <dbReference type="NCBI Taxonomy" id="181874"/>
    <lineage>
        <taxon>Eukaryota</taxon>
        <taxon>Fungi</taxon>
        <taxon>Dikarya</taxon>
        <taxon>Basidiomycota</taxon>
        <taxon>Agaricomycotina</taxon>
        <taxon>Agaricomycetes</taxon>
        <taxon>Agaricomycetidae</taxon>
        <taxon>Agaricales</taxon>
        <taxon>Agaricineae</taxon>
        <taxon>Galeropsidaceae</taxon>
        <taxon>Panaeolus</taxon>
    </lineage>
</organism>
<dbReference type="InterPro" id="IPR013083">
    <property type="entry name" value="Znf_RING/FYVE/PHD"/>
</dbReference>
<comment type="subunit">
    <text evidence="15">Component of the Smc5-Smc6 complex.</text>
</comment>
<keyword evidence="12 15" id="KW-0233">DNA recombination</keyword>
<evidence type="ECO:0000256" key="12">
    <source>
        <dbReference type="ARBA" id="ARBA00023172"/>
    </source>
</evidence>
<evidence type="ECO:0000313" key="18">
    <source>
        <dbReference type="EMBL" id="PPQ63097.1"/>
    </source>
</evidence>
<comment type="caution">
    <text evidence="18">The sequence shown here is derived from an EMBL/GenBank/DDBJ whole genome shotgun (WGS) entry which is preliminary data.</text>
</comment>
<evidence type="ECO:0000256" key="1">
    <source>
        <dbReference type="ARBA" id="ARBA00000900"/>
    </source>
</evidence>
<feature type="compositionally biased region" description="Basic and acidic residues" evidence="16">
    <location>
        <begin position="259"/>
        <end position="268"/>
    </location>
</feature>
<dbReference type="Gene3D" id="3.30.40.10">
    <property type="entry name" value="Zinc/RING finger domain, C3HC4 (zinc finger)"/>
    <property type="match status" value="1"/>
</dbReference>
<feature type="region of interest" description="Disordered" evidence="16">
    <location>
        <begin position="251"/>
        <end position="339"/>
    </location>
</feature>
<feature type="compositionally biased region" description="Acidic residues" evidence="16">
    <location>
        <begin position="276"/>
        <end position="287"/>
    </location>
</feature>
<evidence type="ECO:0000313" key="19">
    <source>
        <dbReference type="Proteomes" id="UP000284842"/>
    </source>
</evidence>
<dbReference type="InParanoid" id="A0A409VE90"/>
<proteinExistence type="inferred from homology"/>
<dbReference type="InterPro" id="IPR036388">
    <property type="entry name" value="WH-like_DNA-bd_sf"/>
</dbReference>
<feature type="domain" description="Non-structural maintenance of chromosomes element 1 RING C4HC3-type" evidence="17">
    <location>
        <begin position="200"/>
        <end position="240"/>
    </location>
</feature>
<dbReference type="Pfam" id="PF08746">
    <property type="entry name" value="zf-RING-like"/>
    <property type="match status" value="1"/>
</dbReference>
<dbReference type="GO" id="GO:0061630">
    <property type="term" value="F:ubiquitin protein ligase activity"/>
    <property type="evidence" value="ECO:0007669"/>
    <property type="project" value="UniProtKB-EC"/>
</dbReference>
<dbReference type="PANTHER" id="PTHR20973:SF0">
    <property type="entry name" value="NON-STRUCTURAL MAINTENANCE OF CHROMOSOMES ELEMENT 1 HOMOLOG"/>
    <property type="match status" value="1"/>
</dbReference>
<dbReference type="Gene3D" id="3.90.1150.220">
    <property type="match status" value="1"/>
</dbReference>
<keyword evidence="6 15" id="KW-0808">Transferase</keyword>
<comment type="subcellular location">
    <subcellularLocation>
        <location evidence="2 15">Nucleus</location>
    </subcellularLocation>
</comment>
<keyword evidence="10 15" id="KW-0833">Ubl conjugation pathway</keyword>
<dbReference type="EC" id="2.3.2.27" evidence="4 15"/>
<accession>A0A409VE90</accession>
<keyword evidence="19" id="KW-1185">Reference proteome</keyword>
<dbReference type="STRING" id="181874.A0A409VE90"/>
<evidence type="ECO:0000256" key="13">
    <source>
        <dbReference type="ARBA" id="ARBA00023204"/>
    </source>
</evidence>
<sequence>MPVSESDVEKVFLQAILSRGVVSTKLAKVLWKKSREAVKACNPNVNLPAIRPEHEDTAFVDFSQRISTSLDKLDLEFRCGRDETNGVEMWAIVNRKEDEISKLATEYTPTEITFFKLVVEQIMLAPHESFSVSSLAAMREASSMKPSMTKSQAEVTLASFVAKGWLMKSSRGRYSLSTRAILELGVSYLKSTFPEEIIECTICLELMTRGIACHTPNCKVRMHTPCFTRFRRDREICPSCGVAWPREPREKPLVPIGEEAARKEDDLQRRKRAQQSDEDEDDDDDNEPPATQEVSDDDGGPSQKTSGRLRKKATADDDDDEDDASPQPSQTQKTRSRRR</sequence>
<dbReference type="EMBL" id="NHTK01006132">
    <property type="protein sequence ID" value="PPQ63097.1"/>
    <property type="molecule type" value="Genomic_DNA"/>
</dbReference>
<comment type="function">
    <text evidence="15">Acts in a DNA repair pathway for removal of UV-induced DNA damage that is distinct from classical nucleotide excision repair and in repair of ionizing radiation damage. Functions in homologous recombination repair of DNA double strand breaks and in recovery of stalled replication forks.</text>
</comment>
<evidence type="ECO:0000256" key="10">
    <source>
        <dbReference type="ARBA" id="ARBA00022786"/>
    </source>
</evidence>
<evidence type="ECO:0000256" key="16">
    <source>
        <dbReference type="SAM" id="MobiDB-lite"/>
    </source>
</evidence>
<gene>
    <name evidence="18" type="ORF">CVT24_005952</name>
</gene>
<comment type="catalytic activity">
    <reaction evidence="1 15">
        <text>S-ubiquitinyl-[E2 ubiquitin-conjugating enzyme]-L-cysteine + [acceptor protein]-L-lysine = [E2 ubiquitin-conjugating enzyme]-L-cysteine + N(6)-ubiquitinyl-[acceptor protein]-L-lysine.</text>
        <dbReference type="EC" id="2.3.2.27"/>
    </reaction>
</comment>
<keyword evidence="9 15" id="KW-0863">Zinc-finger</keyword>
<protein>
    <recommendedName>
        <fullName evidence="5 15">Non-structural maintenance of chromosomes element 1 homolog</fullName>
        <ecNumber evidence="4 15">2.3.2.27</ecNumber>
    </recommendedName>
</protein>
<evidence type="ECO:0000256" key="2">
    <source>
        <dbReference type="ARBA" id="ARBA00004123"/>
    </source>
</evidence>
<dbReference type="SUPFAM" id="SSF57850">
    <property type="entry name" value="RING/U-box"/>
    <property type="match status" value="1"/>
</dbReference>
<dbReference type="PANTHER" id="PTHR20973">
    <property type="entry name" value="NON-SMC ELEMENT 1-RELATED"/>
    <property type="match status" value="1"/>
</dbReference>
<evidence type="ECO:0000256" key="6">
    <source>
        <dbReference type="ARBA" id="ARBA00022679"/>
    </source>
</evidence>
<evidence type="ECO:0000256" key="4">
    <source>
        <dbReference type="ARBA" id="ARBA00012483"/>
    </source>
</evidence>
<evidence type="ECO:0000256" key="11">
    <source>
        <dbReference type="ARBA" id="ARBA00022833"/>
    </source>
</evidence>
<evidence type="ECO:0000256" key="3">
    <source>
        <dbReference type="ARBA" id="ARBA00010258"/>
    </source>
</evidence>
<dbReference type="GO" id="GO:0000724">
    <property type="term" value="P:double-strand break repair via homologous recombination"/>
    <property type="evidence" value="ECO:0007669"/>
    <property type="project" value="TreeGrafter"/>
</dbReference>
<keyword evidence="8 15" id="KW-0227">DNA damage</keyword>
<evidence type="ECO:0000256" key="8">
    <source>
        <dbReference type="ARBA" id="ARBA00022763"/>
    </source>
</evidence>
<dbReference type="GO" id="GO:0005634">
    <property type="term" value="C:nucleus"/>
    <property type="evidence" value="ECO:0007669"/>
    <property type="project" value="UniProtKB-SubCell"/>
</dbReference>
<keyword evidence="11 15" id="KW-0862">Zinc</keyword>
<evidence type="ECO:0000256" key="7">
    <source>
        <dbReference type="ARBA" id="ARBA00022723"/>
    </source>
</evidence>